<dbReference type="RefSeq" id="WP_006803587.1">
    <property type="nucleotide sequence ID" value="NZ_GG700632.1"/>
</dbReference>
<gene>
    <name evidence="1" type="ORF">GCWU000323_00251</name>
</gene>
<evidence type="ECO:0000313" key="1">
    <source>
        <dbReference type="EMBL" id="EEX75652.1"/>
    </source>
</evidence>
<comment type="caution">
    <text evidence="1">The sequence shown here is derived from an EMBL/GenBank/DDBJ whole genome shotgun (WGS) entry which is preliminary data.</text>
</comment>
<dbReference type="Proteomes" id="UP000006233">
    <property type="component" value="Unassembled WGS sequence"/>
</dbReference>
<dbReference type="eggNOG" id="ENOG50319WT">
    <property type="taxonomic scope" value="Bacteria"/>
</dbReference>
<protein>
    <submittedName>
        <fullName evidence="1">Uncharacterized protein</fullName>
    </submittedName>
</protein>
<evidence type="ECO:0000313" key="2">
    <source>
        <dbReference type="Proteomes" id="UP000006233"/>
    </source>
</evidence>
<reference evidence="1 2" key="1">
    <citation type="submission" date="2009-09" db="EMBL/GenBank/DDBJ databases">
        <authorList>
            <person name="Weinstock G."/>
            <person name="Sodergren E."/>
            <person name="Clifton S."/>
            <person name="Fulton L."/>
            <person name="Fulton B."/>
            <person name="Courtney L."/>
            <person name="Fronick C."/>
            <person name="Harrison M."/>
            <person name="Strong C."/>
            <person name="Farmer C."/>
            <person name="Delahaunty K."/>
            <person name="Markovic C."/>
            <person name="Hall O."/>
            <person name="Minx P."/>
            <person name="Tomlinson C."/>
            <person name="Mitreva M."/>
            <person name="Nelson J."/>
            <person name="Hou S."/>
            <person name="Wollam A."/>
            <person name="Pepin K.H."/>
            <person name="Johnson M."/>
            <person name="Bhonagiri V."/>
            <person name="Nash W.E."/>
            <person name="Warren W."/>
            <person name="Chinwalla A."/>
            <person name="Mardis E.R."/>
            <person name="Wilson R.K."/>
        </authorList>
    </citation>
    <scope>NUCLEOTIDE SEQUENCE [LARGE SCALE GENOMIC DNA]</scope>
    <source>
        <strain evidence="1 2">F0254</strain>
    </source>
</reference>
<dbReference type="EMBL" id="ACVB02000006">
    <property type="protein sequence ID" value="EEX75652.1"/>
    <property type="molecule type" value="Genomic_DNA"/>
</dbReference>
<organism evidence="1 2">
    <name type="scientific">Leptotrichia hofstadii F0254</name>
    <dbReference type="NCBI Taxonomy" id="634994"/>
    <lineage>
        <taxon>Bacteria</taxon>
        <taxon>Fusobacteriati</taxon>
        <taxon>Fusobacteriota</taxon>
        <taxon>Fusobacteriia</taxon>
        <taxon>Fusobacteriales</taxon>
        <taxon>Leptotrichiaceae</taxon>
        <taxon>Leptotrichia</taxon>
    </lineage>
</organism>
<accession>C9MUN2</accession>
<proteinExistence type="predicted"/>
<name>C9MUN2_9FUSO</name>
<sequence length="249" mass="28852">MGQFNRLALDENGYSITRKKSFKPYGTMSKNIVESVFEFAYSMTFEQSGEHRANRTGGSHIRKNGEIFSNAFQGKLAEFALYGYLRALGTNLDEPDVTSYRLGKWDDTDLKVQDKQISIKSTKSFGNLLLLEKDDWDENGNYLPNQKPYDFTVLIRMKPFSEEIMKKNRLLYSQEADKEFLKHLILNEKWQYDIPGFITLEDLKNIIQDKLIIEKGSKLNKNTKMDASNYYVQSGDLRNIESLGKFKSI</sequence>
<dbReference type="HOGENOM" id="CLU_1141249_0_0_0"/>
<dbReference type="AlphaFoldDB" id="C9MUN2"/>